<dbReference type="EMBL" id="PCVG01000084">
    <property type="protein sequence ID" value="PIQ68056.1"/>
    <property type="molecule type" value="Genomic_DNA"/>
</dbReference>
<evidence type="ECO:0000259" key="1">
    <source>
        <dbReference type="Pfam" id="PF07705"/>
    </source>
</evidence>
<dbReference type="Pfam" id="PF07705">
    <property type="entry name" value="CARDB"/>
    <property type="match status" value="1"/>
</dbReference>
<dbReference type="AlphaFoldDB" id="A0A2H0K9Y3"/>
<name>A0A2H0K9Y3_9BACT</name>
<evidence type="ECO:0000259" key="2">
    <source>
        <dbReference type="Pfam" id="PF18998"/>
    </source>
</evidence>
<organism evidence="3 4">
    <name type="scientific">Candidatus Taylorbacteria bacterium CG11_big_fil_rev_8_21_14_0_20_46_11</name>
    <dbReference type="NCBI Taxonomy" id="1975025"/>
    <lineage>
        <taxon>Bacteria</taxon>
        <taxon>Candidatus Tayloriibacteriota</taxon>
    </lineage>
</organism>
<proteinExistence type="predicted"/>
<reference evidence="3 4" key="1">
    <citation type="submission" date="2017-09" db="EMBL/GenBank/DDBJ databases">
        <title>Depth-based differentiation of microbial function through sediment-hosted aquifers and enrichment of novel symbionts in the deep terrestrial subsurface.</title>
        <authorList>
            <person name="Probst A.J."/>
            <person name="Ladd B."/>
            <person name="Jarett J.K."/>
            <person name="Geller-Mcgrath D.E."/>
            <person name="Sieber C.M."/>
            <person name="Emerson J.B."/>
            <person name="Anantharaman K."/>
            <person name="Thomas B.C."/>
            <person name="Malmstrom R."/>
            <person name="Stieglmeier M."/>
            <person name="Klingl A."/>
            <person name="Woyke T."/>
            <person name="Ryan C.M."/>
            <person name="Banfield J.F."/>
        </authorList>
    </citation>
    <scope>NUCLEOTIDE SEQUENCE [LARGE SCALE GENOMIC DNA]</scope>
    <source>
        <strain evidence="3">CG11_big_fil_rev_8_21_14_0_20_46_11</strain>
    </source>
</reference>
<dbReference type="InterPro" id="IPR044060">
    <property type="entry name" value="Bacterial_rp_domain"/>
</dbReference>
<evidence type="ECO:0000313" key="4">
    <source>
        <dbReference type="Proteomes" id="UP000229342"/>
    </source>
</evidence>
<evidence type="ECO:0000313" key="3">
    <source>
        <dbReference type="EMBL" id="PIQ68056.1"/>
    </source>
</evidence>
<evidence type="ECO:0008006" key="5">
    <source>
        <dbReference type="Google" id="ProtNLM"/>
    </source>
</evidence>
<dbReference type="InterPro" id="IPR036116">
    <property type="entry name" value="FN3_sf"/>
</dbReference>
<dbReference type="Pfam" id="PF18998">
    <property type="entry name" value="Flg_new_2"/>
    <property type="match status" value="1"/>
</dbReference>
<sequence>VVSKAPAPVQAGELTQGAVYTFTGDIQNAGQTSIVSPDSFNSRFLIDGVPLTGDPSIVGLAKDETKPVVSGNWTATAGSHTLTLCADEPKNDIVELDETNNCSESTILVASTRPVVNPVALTTSSQCEQIALTYSGGTGAGSFELYRKEGSDTLPYELLETKSRLADLRSIDAGLDGGATYFYMVKAISAGGLTSESVRPSSAVARNCTDAKPDLIATKVVVNGALTIGTNLTFTGTVTNSGGSDVLANQSFVNSFTIIPPSPASSIPLREVTYRNGLAKDSEAEVLSTDSWTAVEGTYTIKFCTNTTRTVDEKANDGFNCTTNAFTVVGSGEPELLTATLTADKSGLVAPLDLVSLTATADGSATGGVSYSFDYTNDGVVEVAHVQTSPTSGRASYSTTGGERHTYTNAGKYVARVDLSRGGETAFATVSINARPKLTLTTGPGCQSITTSWGTVEGVANYVVARSFTGLAGSFSDIKTLGSGETSYADTSLTAGSVYYYQLKAVLTDGTSLYSDTLSQSAGASCSQSYALTVVVNGSGNVATSAGEINCGNGATSCGPISYAPGVNVTLTATTEEGVTFTGWSDACSGSQTSCMVTMNTDLQAVGSFSGTPTGGNTGPGAPGAPTVICSARSGLKAGSLITVDIGDTVTWSATPSAGTPPPYTFDWTGSVPLEGMHGQTQFGPFAVDVEYTTSGDKIGSVAVSDVNFVGTPTLCNTTVRVNPEPVCTPGQPNFGLVASVKGIPGEKTMYMDPAVSVTSSQVKVSVVAPSCFTDTITFQDPFTDGKHPKFGGVQTTYNSTHDTLTSVQYDTGTDMSITIQNPNNPVPEGTYTTYTATGNDNNPLPFKVCGSDGTFTQCVSLILEVAPGALDGGGGTSSTPLPIFEEF</sequence>
<dbReference type="SUPFAM" id="SSF49265">
    <property type="entry name" value="Fibronectin type III"/>
    <property type="match status" value="1"/>
</dbReference>
<protein>
    <recommendedName>
        <fullName evidence="5">PKD domain-containing protein</fullName>
    </recommendedName>
</protein>
<feature type="domain" description="Bacterial repeat" evidence="2">
    <location>
        <begin position="553"/>
        <end position="604"/>
    </location>
</feature>
<feature type="non-terminal residue" evidence="3">
    <location>
        <position position="1"/>
    </location>
</feature>
<gene>
    <name evidence="3" type="ORF">COV91_06130</name>
</gene>
<feature type="domain" description="CARDB" evidence="1">
    <location>
        <begin position="10"/>
        <end position="104"/>
    </location>
</feature>
<dbReference type="InterPro" id="IPR013783">
    <property type="entry name" value="Ig-like_fold"/>
</dbReference>
<comment type="caution">
    <text evidence="3">The sequence shown here is derived from an EMBL/GenBank/DDBJ whole genome shotgun (WGS) entry which is preliminary data.</text>
</comment>
<dbReference type="Proteomes" id="UP000229342">
    <property type="component" value="Unassembled WGS sequence"/>
</dbReference>
<dbReference type="InterPro" id="IPR011635">
    <property type="entry name" value="CARDB"/>
</dbReference>
<accession>A0A2H0K9Y3</accession>
<dbReference type="Gene3D" id="2.60.40.10">
    <property type="entry name" value="Immunoglobulins"/>
    <property type="match status" value="4"/>
</dbReference>